<feature type="compositionally biased region" description="Polar residues" evidence="1">
    <location>
        <begin position="199"/>
        <end position="208"/>
    </location>
</feature>
<comment type="caution">
    <text evidence="2">The sequence shown here is derived from an EMBL/GenBank/DDBJ whole genome shotgun (WGS) entry which is preliminary data.</text>
</comment>
<reference evidence="2 3" key="1">
    <citation type="journal article" date="2021" name="BMC Genomics">
        <title>Datura genome reveals duplications of psychoactive alkaloid biosynthetic genes and high mutation rate following tissue culture.</title>
        <authorList>
            <person name="Rajewski A."/>
            <person name="Carter-House D."/>
            <person name="Stajich J."/>
            <person name="Litt A."/>
        </authorList>
    </citation>
    <scope>NUCLEOTIDE SEQUENCE [LARGE SCALE GENOMIC DNA]</scope>
    <source>
        <strain evidence="2">AR-01</strain>
    </source>
</reference>
<dbReference type="EMBL" id="JACEIK010001033">
    <property type="protein sequence ID" value="MCD7465262.1"/>
    <property type="molecule type" value="Genomic_DNA"/>
</dbReference>
<feature type="region of interest" description="Disordered" evidence="1">
    <location>
        <begin position="229"/>
        <end position="257"/>
    </location>
</feature>
<accession>A0ABS8T1P7</accession>
<feature type="compositionally biased region" description="Basic and acidic residues" evidence="1">
    <location>
        <begin position="157"/>
        <end position="174"/>
    </location>
</feature>
<sequence length="270" mass="30549">MVQDGNTDQIQADNTMQTQMKMPRNGVLESKCEEPRNRVRSLGLDSRLIKGLRLIFIKTSSYKIWTQQLQKCRTDQQLKQGSKVDLFQGQNVSLVQQQGTVQQGQKLGQRTEVLRHAGLGQHMETGKQHMNMTGEGNLKESSNQEQTRSSRKPRINRVKEKGCYKKKMESEKGISEGNTSLMIEENNNVHNSPSHEHQNNSTESQNPNAPKEPKHDISFEQVGYLTVSPLQIQESPPRDCTLNPIPATLDESDDSPDPVFVVCNLNTLQR</sequence>
<evidence type="ECO:0000313" key="2">
    <source>
        <dbReference type="EMBL" id="MCD7465262.1"/>
    </source>
</evidence>
<protein>
    <submittedName>
        <fullName evidence="2">Uncharacterized protein</fullName>
    </submittedName>
</protein>
<gene>
    <name evidence="2" type="ORF">HAX54_000938</name>
</gene>
<proteinExistence type="predicted"/>
<keyword evidence="3" id="KW-1185">Reference proteome</keyword>
<evidence type="ECO:0000313" key="3">
    <source>
        <dbReference type="Proteomes" id="UP000823775"/>
    </source>
</evidence>
<organism evidence="2 3">
    <name type="scientific">Datura stramonium</name>
    <name type="common">Jimsonweed</name>
    <name type="synonym">Common thornapple</name>
    <dbReference type="NCBI Taxonomy" id="4076"/>
    <lineage>
        <taxon>Eukaryota</taxon>
        <taxon>Viridiplantae</taxon>
        <taxon>Streptophyta</taxon>
        <taxon>Embryophyta</taxon>
        <taxon>Tracheophyta</taxon>
        <taxon>Spermatophyta</taxon>
        <taxon>Magnoliopsida</taxon>
        <taxon>eudicotyledons</taxon>
        <taxon>Gunneridae</taxon>
        <taxon>Pentapetalae</taxon>
        <taxon>asterids</taxon>
        <taxon>lamiids</taxon>
        <taxon>Solanales</taxon>
        <taxon>Solanaceae</taxon>
        <taxon>Solanoideae</taxon>
        <taxon>Datureae</taxon>
        <taxon>Datura</taxon>
    </lineage>
</organism>
<feature type="compositionally biased region" description="Polar residues" evidence="1">
    <location>
        <begin position="176"/>
        <end position="192"/>
    </location>
</feature>
<name>A0ABS8T1P7_DATST</name>
<evidence type="ECO:0000256" key="1">
    <source>
        <dbReference type="SAM" id="MobiDB-lite"/>
    </source>
</evidence>
<dbReference type="Proteomes" id="UP000823775">
    <property type="component" value="Unassembled WGS sequence"/>
</dbReference>
<feature type="region of interest" description="Disordered" evidence="1">
    <location>
        <begin position="119"/>
        <end position="215"/>
    </location>
</feature>